<feature type="domain" description="2EXR" evidence="2">
    <location>
        <begin position="4"/>
        <end position="108"/>
    </location>
</feature>
<protein>
    <recommendedName>
        <fullName evidence="2">2EXR domain-containing protein</fullName>
    </recommendedName>
</protein>
<keyword evidence="4" id="KW-1185">Reference proteome</keyword>
<gene>
    <name evidence="3" type="ORF">FNYG_12283</name>
</gene>
<reference evidence="3 4" key="1">
    <citation type="submission" date="2017-06" db="EMBL/GenBank/DDBJ databases">
        <title>Genome of Fusarium nygamai isolate CS10214.</title>
        <authorList>
            <person name="Gardiner D.M."/>
            <person name="Obanor F."/>
            <person name="Kazan K."/>
        </authorList>
    </citation>
    <scope>NUCLEOTIDE SEQUENCE [LARGE SCALE GENOMIC DNA]</scope>
    <source>
        <strain evidence="3 4">CS10214</strain>
    </source>
</reference>
<accession>A0A2K0VW34</accession>
<dbReference type="InterPro" id="IPR045518">
    <property type="entry name" value="2EXR"/>
</dbReference>
<dbReference type="Pfam" id="PF20150">
    <property type="entry name" value="2EXR"/>
    <property type="match status" value="1"/>
</dbReference>
<organism evidence="3 4">
    <name type="scientific">Gibberella nygamai</name>
    <name type="common">Bean root rot disease fungus</name>
    <name type="synonym">Fusarium nygamai</name>
    <dbReference type="NCBI Taxonomy" id="42673"/>
    <lineage>
        <taxon>Eukaryota</taxon>
        <taxon>Fungi</taxon>
        <taxon>Dikarya</taxon>
        <taxon>Ascomycota</taxon>
        <taxon>Pezizomycotina</taxon>
        <taxon>Sordariomycetes</taxon>
        <taxon>Hypocreomycetidae</taxon>
        <taxon>Hypocreales</taxon>
        <taxon>Nectriaceae</taxon>
        <taxon>Fusarium</taxon>
        <taxon>Fusarium fujikuroi species complex</taxon>
    </lineage>
</organism>
<evidence type="ECO:0000313" key="3">
    <source>
        <dbReference type="EMBL" id="PNP74234.1"/>
    </source>
</evidence>
<dbReference type="EMBL" id="MTQA01000214">
    <property type="protein sequence ID" value="PNP74234.1"/>
    <property type="molecule type" value="Genomic_DNA"/>
</dbReference>
<name>A0A2K0VW34_GIBNY</name>
<feature type="region of interest" description="Disordered" evidence="1">
    <location>
        <begin position="36"/>
        <end position="60"/>
    </location>
</feature>
<sequence>MASFRRFADLPKELRDTIWDYASHRNLAGVQIFELRTPEPKRNGKTSDATALRTRPPRHQLDAPLRSKCFPAVDGSPGNSHTSTYMAHIGLWTACKESRDVMEKATQGTKKILEMQAKHQYMFYPWEEHVPASISCSASQRFLVQPHADLFVIQPSKIEDIDWSQVARDIRNQLEPRGFRFPINIGIEWNVQWGIHQKDEIPHLLCEAFRDIHVQLWIIDHNLKIREDIDKNEISGTQVFYTCDRRFIEVDWQREPRKLWRYIKLPERKCRYTGEYESSISLAERLDAIANDLIS</sequence>
<proteinExistence type="predicted"/>
<evidence type="ECO:0000313" key="4">
    <source>
        <dbReference type="Proteomes" id="UP000236664"/>
    </source>
</evidence>
<evidence type="ECO:0000256" key="1">
    <source>
        <dbReference type="SAM" id="MobiDB-lite"/>
    </source>
</evidence>
<comment type="caution">
    <text evidence="3">The sequence shown here is derived from an EMBL/GenBank/DDBJ whole genome shotgun (WGS) entry which is preliminary data.</text>
</comment>
<dbReference type="AlphaFoldDB" id="A0A2K0VW34"/>
<dbReference type="Proteomes" id="UP000236664">
    <property type="component" value="Unassembled WGS sequence"/>
</dbReference>
<evidence type="ECO:0000259" key="2">
    <source>
        <dbReference type="Pfam" id="PF20150"/>
    </source>
</evidence>
<dbReference type="OrthoDB" id="3596450at2759"/>